<dbReference type="RefSeq" id="WP_073013438.1">
    <property type="nucleotide sequence ID" value="NZ_FQXD01000032.1"/>
</dbReference>
<accession>A0A1M5XPV3</accession>
<dbReference type="Pfam" id="PF11114">
    <property type="entry name" value="Minor_capsid_2"/>
    <property type="match status" value="1"/>
</dbReference>
<proteinExistence type="predicted"/>
<dbReference type="AlphaFoldDB" id="A0A1M5XPV3"/>
<protein>
    <submittedName>
        <fullName evidence="1">Minor capsid protein</fullName>
    </submittedName>
</protein>
<reference evidence="2" key="1">
    <citation type="submission" date="2016-11" db="EMBL/GenBank/DDBJ databases">
        <authorList>
            <person name="Varghese N."/>
            <person name="Submissions S."/>
        </authorList>
    </citation>
    <scope>NUCLEOTIDE SEQUENCE [LARGE SCALE GENOMIC DNA]</scope>
    <source>
        <strain evidence="2">CGMCC 1.6496</strain>
    </source>
</reference>
<dbReference type="EMBL" id="FQXD01000032">
    <property type="protein sequence ID" value="SHI01830.1"/>
    <property type="molecule type" value="Genomic_DNA"/>
</dbReference>
<organism evidence="1 2">
    <name type="scientific">Virgibacillus chiguensis</name>
    <dbReference type="NCBI Taxonomy" id="411959"/>
    <lineage>
        <taxon>Bacteria</taxon>
        <taxon>Bacillati</taxon>
        <taxon>Bacillota</taxon>
        <taxon>Bacilli</taxon>
        <taxon>Bacillales</taxon>
        <taxon>Bacillaceae</taxon>
        <taxon>Virgibacillus</taxon>
    </lineage>
</organism>
<evidence type="ECO:0000313" key="2">
    <source>
        <dbReference type="Proteomes" id="UP000184079"/>
    </source>
</evidence>
<dbReference type="InterPro" id="IPR021080">
    <property type="entry name" value="Minor_capsid_protein"/>
</dbReference>
<evidence type="ECO:0000313" key="1">
    <source>
        <dbReference type="EMBL" id="SHI01830.1"/>
    </source>
</evidence>
<dbReference type="OrthoDB" id="2221953at2"/>
<keyword evidence="2" id="KW-1185">Reference proteome</keyword>
<name>A0A1M5XPV3_9BACI</name>
<dbReference type="Proteomes" id="UP000184079">
    <property type="component" value="Unassembled WGS sequence"/>
</dbReference>
<gene>
    <name evidence="1" type="ORF">SAMN05421807_1327</name>
</gene>
<sequence>MARVDINLKGAQHKLKSQIIKKGRRSLANQALSDMNQFVPMDEGVLRQTATIDIDGTAINYDTPYAARLFYMPMYNYTTPGTGPRWDMKAKRIFMSDWINAFMKGADW</sequence>